<reference evidence="1 2" key="1">
    <citation type="submission" date="2023-01" db="EMBL/GenBank/DDBJ databases">
        <title>Analysis of 21 Apiospora genomes using comparative genomics revels a genus with tremendous synthesis potential of carbohydrate active enzymes and secondary metabolites.</title>
        <authorList>
            <person name="Sorensen T."/>
        </authorList>
    </citation>
    <scope>NUCLEOTIDE SEQUENCE [LARGE SCALE GENOMIC DNA]</scope>
    <source>
        <strain evidence="1 2">CBS 33761</strain>
    </source>
</reference>
<organism evidence="1 2">
    <name type="scientific">Apiospora rasikravindrae</name>
    <dbReference type="NCBI Taxonomy" id="990691"/>
    <lineage>
        <taxon>Eukaryota</taxon>
        <taxon>Fungi</taxon>
        <taxon>Dikarya</taxon>
        <taxon>Ascomycota</taxon>
        <taxon>Pezizomycotina</taxon>
        <taxon>Sordariomycetes</taxon>
        <taxon>Xylariomycetidae</taxon>
        <taxon>Amphisphaeriales</taxon>
        <taxon>Apiosporaceae</taxon>
        <taxon>Apiospora</taxon>
    </lineage>
</organism>
<proteinExistence type="predicted"/>
<sequence>MAIRARGKATVLLIMCCDDTASKASYKDCDHNAHNQISLQRGPPPVAIDLIRWMASTSYPRETLDLIVG</sequence>
<evidence type="ECO:0000313" key="2">
    <source>
        <dbReference type="Proteomes" id="UP001444661"/>
    </source>
</evidence>
<name>A0ABR1TXY9_9PEZI</name>
<keyword evidence="2" id="KW-1185">Reference proteome</keyword>
<gene>
    <name evidence="1" type="ORF">PG993_002877</name>
</gene>
<protein>
    <submittedName>
        <fullName evidence="1">Uncharacterized protein</fullName>
    </submittedName>
</protein>
<dbReference type="Proteomes" id="UP001444661">
    <property type="component" value="Unassembled WGS sequence"/>
</dbReference>
<comment type="caution">
    <text evidence="1">The sequence shown here is derived from an EMBL/GenBank/DDBJ whole genome shotgun (WGS) entry which is preliminary data.</text>
</comment>
<evidence type="ECO:0000313" key="1">
    <source>
        <dbReference type="EMBL" id="KAK8051492.1"/>
    </source>
</evidence>
<accession>A0ABR1TXY9</accession>
<dbReference type="EMBL" id="JAQQWK010000002">
    <property type="protein sequence ID" value="KAK8051492.1"/>
    <property type="molecule type" value="Genomic_DNA"/>
</dbReference>